<dbReference type="Gene3D" id="1.10.510.10">
    <property type="entry name" value="Transferase(Phosphotransferase) domain 1"/>
    <property type="match status" value="1"/>
</dbReference>
<dbReference type="SMART" id="SM00220">
    <property type="entry name" value="S_TKc"/>
    <property type="match status" value="1"/>
</dbReference>
<evidence type="ECO:0000256" key="9">
    <source>
        <dbReference type="PROSITE-ProRule" id="PRU10141"/>
    </source>
</evidence>
<keyword evidence="6 9" id="KW-0067">ATP-binding</keyword>
<dbReference type="Pfam" id="PF00069">
    <property type="entry name" value="Pkinase"/>
    <property type="match status" value="1"/>
</dbReference>
<name>A0C1G1_PARTE</name>
<dbReference type="AlphaFoldDB" id="A0C1G1"/>
<keyword evidence="5" id="KW-0418">Kinase</keyword>
<dbReference type="RefSeq" id="XP_001432025.1">
    <property type="nucleotide sequence ID" value="XM_001431988.1"/>
</dbReference>
<dbReference type="EMBL" id="CT868032">
    <property type="protein sequence ID" value="CAK64628.1"/>
    <property type="molecule type" value="Genomic_DNA"/>
</dbReference>
<dbReference type="PANTHER" id="PTHR24346:SF77">
    <property type="entry name" value="SERINE THREONINE PROTEIN KINASE"/>
    <property type="match status" value="1"/>
</dbReference>
<dbReference type="PANTHER" id="PTHR24346">
    <property type="entry name" value="MAP/MICROTUBULE AFFINITY-REGULATING KINASE"/>
    <property type="match status" value="1"/>
</dbReference>
<keyword evidence="2 10" id="KW-0723">Serine/threonine-protein kinase</keyword>
<evidence type="ECO:0000256" key="7">
    <source>
        <dbReference type="ARBA" id="ARBA00047899"/>
    </source>
</evidence>
<dbReference type="FunFam" id="3.30.200.20:FF:000206">
    <property type="entry name" value="Serine/threonine-protein kinase Ssp1"/>
    <property type="match status" value="1"/>
</dbReference>
<sequence length="476" mass="55185">MLQLPKTSRTPGQNFSFNQFASAPSSPDRNNKQSTLKDYIKYRQRNLIDFVKSRLQSRQISPKNLFKVDLIKFAKKKYDSMPSPIIGEIKFLSTQKSIGDSIQIVNGQGMTDETLFDEIIDLENAINSNGVDKKMMGSQRQINHSIMKKEVTEDGQVKINQYTILQELGRGSFGKVKLAKDNNNRKYAVKICDRKKLKLKLLSSKLDAYSLLDKEIAIMKKVDHDNIVQLYEVIENPHNDKLYLVLEYMDGPPILSIQKSSIEIIWKLFRDFMLGLEYLHNFANIAHMDIKPENLLLNQEMKLKIADFGVSQIMDDELVKTKIGTSAYQPPEVFTDEQVRGKPIDVWAAGLTFYQLVYNEHPFISQRQDQLKNNILTQSIKWRETSDLTDLLKRMLEKNPNDRITTQQVLEHPWVTKHGRFPLKNDHQGNFLVTENDIHNAITRLSFNMAIRTLNKLKQKLSQSRQRLKQRKVLES</sequence>
<evidence type="ECO:0000259" key="12">
    <source>
        <dbReference type="PROSITE" id="PS50011"/>
    </source>
</evidence>
<evidence type="ECO:0000256" key="6">
    <source>
        <dbReference type="ARBA" id="ARBA00022840"/>
    </source>
</evidence>
<dbReference type="PROSITE" id="PS00107">
    <property type="entry name" value="PROTEIN_KINASE_ATP"/>
    <property type="match status" value="1"/>
</dbReference>
<dbReference type="HOGENOM" id="CLU_576795_0_0_1"/>
<accession>A0C1G1</accession>
<dbReference type="OrthoDB" id="68483at2759"/>
<evidence type="ECO:0000313" key="13">
    <source>
        <dbReference type="EMBL" id="CAK64628.1"/>
    </source>
</evidence>
<dbReference type="GO" id="GO:0005524">
    <property type="term" value="F:ATP binding"/>
    <property type="evidence" value="ECO:0007669"/>
    <property type="project" value="UniProtKB-UniRule"/>
</dbReference>
<dbReference type="PROSITE" id="PS00108">
    <property type="entry name" value="PROTEIN_KINASE_ST"/>
    <property type="match status" value="1"/>
</dbReference>
<protein>
    <recommendedName>
        <fullName evidence="1">non-specific serine/threonine protein kinase</fullName>
        <ecNumber evidence="1">2.7.11.1</ecNumber>
    </recommendedName>
</protein>
<evidence type="ECO:0000256" key="10">
    <source>
        <dbReference type="RuleBase" id="RU000304"/>
    </source>
</evidence>
<comment type="catalytic activity">
    <reaction evidence="8">
        <text>L-seryl-[protein] + ATP = O-phospho-L-seryl-[protein] + ADP + H(+)</text>
        <dbReference type="Rhea" id="RHEA:17989"/>
        <dbReference type="Rhea" id="RHEA-COMP:9863"/>
        <dbReference type="Rhea" id="RHEA-COMP:11604"/>
        <dbReference type="ChEBI" id="CHEBI:15378"/>
        <dbReference type="ChEBI" id="CHEBI:29999"/>
        <dbReference type="ChEBI" id="CHEBI:30616"/>
        <dbReference type="ChEBI" id="CHEBI:83421"/>
        <dbReference type="ChEBI" id="CHEBI:456216"/>
        <dbReference type="EC" id="2.7.11.1"/>
    </reaction>
</comment>
<dbReference type="SUPFAM" id="SSF56112">
    <property type="entry name" value="Protein kinase-like (PK-like)"/>
    <property type="match status" value="1"/>
</dbReference>
<evidence type="ECO:0000256" key="1">
    <source>
        <dbReference type="ARBA" id="ARBA00012513"/>
    </source>
</evidence>
<gene>
    <name evidence="13" type="ORF">GSPATT00034104001</name>
</gene>
<evidence type="ECO:0000256" key="3">
    <source>
        <dbReference type="ARBA" id="ARBA00022679"/>
    </source>
</evidence>
<dbReference type="InterPro" id="IPR017441">
    <property type="entry name" value="Protein_kinase_ATP_BS"/>
</dbReference>
<feature type="domain" description="Protein kinase" evidence="12">
    <location>
        <begin position="162"/>
        <end position="415"/>
    </location>
</feature>
<keyword evidence="3" id="KW-0808">Transferase</keyword>
<comment type="similarity">
    <text evidence="10">Belongs to the protein kinase superfamily.</text>
</comment>
<evidence type="ECO:0000256" key="8">
    <source>
        <dbReference type="ARBA" id="ARBA00048679"/>
    </source>
</evidence>
<evidence type="ECO:0000256" key="5">
    <source>
        <dbReference type="ARBA" id="ARBA00022777"/>
    </source>
</evidence>
<dbReference type="InterPro" id="IPR011009">
    <property type="entry name" value="Kinase-like_dom_sf"/>
</dbReference>
<keyword evidence="4 9" id="KW-0547">Nucleotide-binding</keyword>
<comment type="catalytic activity">
    <reaction evidence="7">
        <text>L-threonyl-[protein] + ATP = O-phospho-L-threonyl-[protein] + ADP + H(+)</text>
        <dbReference type="Rhea" id="RHEA:46608"/>
        <dbReference type="Rhea" id="RHEA-COMP:11060"/>
        <dbReference type="Rhea" id="RHEA-COMP:11605"/>
        <dbReference type="ChEBI" id="CHEBI:15378"/>
        <dbReference type="ChEBI" id="CHEBI:30013"/>
        <dbReference type="ChEBI" id="CHEBI:30616"/>
        <dbReference type="ChEBI" id="CHEBI:61977"/>
        <dbReference type="ChEBI" id="CHEBI:456216"/>
        <dbReference type="EC" id="2.7.11.1"/>
    </reaction>
</comment>
<evidence type="ECO:0000256" key="11">
    <source>
        <dbReference type="SAM" id="MobiDB-lite"/>
    </source>
</evidence>
<dbReference type="InterPro" id="IPR008271">
    <property type="entry name" value="Ser/Thr_kinase_AS"/>
</dbReference>
<dbReference type="CDD" id="cd14008">
    <property type="entry name" value="STKc_LKB1_CaMKK"/>
    <property type="match status" value="1"/>
</dbReference>
<dbReference type="GO" id="GO:0004674">
    <property type="term" value="F:protein serine/threonine kinase activity"/>
    <property type="evidence" value="ECO:0000318"/>
    <property type="project" value="GO_Central"/>
</dbReference>
<keyword evidence="14" id="KW-1185">Reference proteome</keyword>
<organism evidence="13 14">
    <name type="scientific">Paramecium tetraurelia</name>
    <dbReference type="NCBI Taxonomy" id="5888"/>
    <lineage>
        <taxon>Eukaryota</taxon>
        <taxon>Sar</taxon>
        <taxon>Alveolata</taxon>
        <taxon>Ciliophora</taxon>
        <taxon>Intramacronucleata</taxon>
        <taxon>Oligohymenophorea</taxon>
        <taxon>Peniculida</taxon>
        <taxon>Parameciidae</taxon>
        <taxon>Paramecium</taxon>
    </lineage>
</organism>
<feature type="region of interest" description="Disordered" evidence="11">
    <location>
        <begin position="1"/>
        <end position="33"/>
    </location>
</feature>
<evidence type="ECO:0000313" key="14">
    <source>
        <dbReference type="Proteomes" id="UP000000600"/>
    </source>
</evidence>
<dbReference type="Proteomes" id="UP000000600">
    <property type="component" value="Unassembled WGS sequence"/>
</dbReference>
<evidence type="ECO:0000256" key="4">
    <source>
        <dbReference type="ARBA" id="ARBA00022741"/>
    </source>
</evidence>
<dbReference type="InParanoid" id="A0C1G1"/>
<dbReference type="OMA" id="NMVNSRM"/>
<dbReference type="GO" id="GO:0051726">
    <property type="term" value="P:regulation of cell cycle"/>
    <property type="evidence" value="ECO:0000318"/>
    <property type="project" value="GO_Central"/>
</dbReference>
<evidence type="ECO:0000256" key="2">
    <source>
        <dbReference type="ARBA" id="ARBA00022527"/>
    </source>
</evidence>
<reference evidence="13 14" key="1">
    <citation type="journal article" date="2006" name="Nature">
        <title>Global trends of whole-genome duplications revealed by the ciliate Paramecium tetraurelia.</title>
        <authorList>
            <consortium name="Genoscope"/>
            <person name="Aury J.-M."/>
            <person name="Jaillon O."/>
            <person name="Duret L."/>
            <person name="Noel B."/>
            <person name="Jubin C."/>
            <person name="Porcel B.M."/>
            <person name="Segurens B."/>
            <person name="Daubin V."/>
            <person name="Anthouard V."/>
            <person name="Aiach N."/>
            <person name="Arnaiz O."/>
            <person name="Billaut A."/>
            <person name="Beisson J."/>
            <person name="Blanc I."/>
            <person name="Bouhouche K."/>
            <person name="Camara F."/>
            <person name="Duharcourt S."/>
            <person name="Guigo R."/>
            <person name="Gogendeau D."/>
            <person name="Katinka M."/>
            <person name="Keller A.-M."/>
            <person name="Kissmehl R."/>
            <person name="Klotz C."/>
            <person name="Koll F."/>
            <person name="Le Moue A."/>
            <person name="Lepere C."/>
            <person name="Malinsky S."/>
            <person name="Nowacki M."/>
            <person name="Nowak J.K."/>
            <person name="Plattner H."/>
            <person name="Poulain J."/>
            <person name="Ruiz F."/>
            <person name="Serrano V."/>
            <person name="Zagulski M."/>
            <person name="Dessen P."/>
            <person name="Betermier M."/>
            <person name="Weissenbach J."/>
            <person name="Scarpelli C."/>
            <person name="Schachter V."/>
            <person name="Sperling L."/>
            <person name="Meyer E."/>
            <person name="Cohen J."/>
            <person name="Wincker P."/>
        </authorList>
    </citation>
    <scope>NUCLEOTIDE SEQUENCE [LARGE SCALE GENOMIC DNA]</scope>
    <source>
        <strain evidence="13 14">Stock d4-2</strain>
    </source>
</reference>
<dbReference type="eggNOG" id="KOG0585">
    <property type="taxonomic scope" value="Eukaryota"/>
</dbReference>
<dbReference type="FunFam" id="1.10.510.10:FF:001443">
    <property type="entry name" value="Uncharacterized protein"/>
    <property type="match status" value="1"/>
</dbReference>
<dbReference type="GeneID" id="5017810"/>
<dbReference type="STRING" id="5888.A0C1G1"/>
<dbReference type="EC" id="2.7.11.1" evidence="1"/>
<feature type="binding site" evidence="9">
    <location>
        <position position="190"/>
    </location>
    <ligand>
        <name>ATP</name>
        <dbReference type="ChEBI" id="CHEBI:30616"/>
    </ligand>
</feature>
<dbReference type="KEGG" id="ptm:GSPATT00034104001"/>
<dbReference type="InterPro" id="IPR000719">
    <property type="entry name" value="Prot_kinase_dom"/>
</dbReference>
<dbReference type="Gene3D" id="3.30.200.20">
    <property type="entry name" value="Phosphorylase Kinase, domain 1"/>
    <property type="match status" value="1"/>
</dbReference>
<proteinExistence type="inferred from homology"/>
<dbReference type="PROSITE" id="PS50011">
    <property type="entry name" value="PROTEIN_KINASE_DOM"/>
    <property type="match status" value="1"/>
</dbReference>